<dbReference type="AlphaFoldDB" id="A0A1Y5RUH5"/>
<keyword evidence="8 10" id="KW-0406">Ion transport</keyword>
<reference evidence="13 14" key="1">
    <citation type="submission" date="2017-03" db="EMBL/GenBank/DDBJ databases">
        <authorList>
            <person name="Afonso C.L."/>
            <person name="Miller P.J."/>
            <person name="Scott M.A."/>
            <person name="Spackman E."/>
            <person name="Goraichik I."/>
            <person name="Dimitrov K.M."/>
            <person name="Suarez D.L."/>
            <person name="Swayne D.E."/>
        </authorList>
    </citation>
    <scope>NUCLEOTIDE SEQUENCE [LARGE SCALE GENOMIC DNA]</scope>
    <source>
        <strain evidence="13 14">CECT 7691</strain>
    </source>
</reference>
<dbReference type="FunCoup" id="A0A1Y5RUH5">
    <property type="interactions" value="187"/>
</dbReference>
<keyword evidence="4 10" id="KW-0633">Potassium transport</keyword>
<dbReference type="RefSeq" id="WP_217807778.1">
    <property type="nucleotide sequence ID" value="NZ_FWFR01000001.1"/>
</dbReference>
<gene>
    <name evidence="13" type="primary">trkH_2</name>
    <name evidence="13" type="ORF">OCH7691_00765</name>
</gene>
<keyword evidence="11" id="KW-0479">Metal-binding</keyword>
<accession>A0A1Y5RUH5</accession>
<evidence type="ECO:0000256" key="2">
    <source>
        <dbReference type="ARBA" id="ARBA00022448"/>
    </source>
</evidence>
<feature type="transmembrane region" description="Helical" evidence="12">
    <location>
        <begin position="186"/>
        <end position="208"/>
    </location>
</feature>
<keyword evidence="3 10" id="KW-1003">Cell membrane</keyword>
<comment type="subcellular location">
    <subcellularLocation>
        <location evidence="10">Cell inner membrane</location>
        <topology evidence="10">Multi-pass membrane protein</topology>
    </subcellularLocation>
    <subcellularLocation>
        <location evidence="1">Cell membrane</location>
        <topology evidence="1">Multi-pass membrane protein</topology>
    </subcellularLocation>
</comment>
<proteinExistence type="inferred from homology"/>
<evidence type="ECO:0000256" key="12">
    <source>
        <dbReference type="SAM" id="Phobius"/>
    </source>
</evidence>
<keyword evidence="7 12" id="KW-1133">Transmembrane helix</keyword>
<dbReference type="PANTHER" id="PTHR32024">
    <property type="entry name" value="TRK SYSTEM POTASSIUM UPTAKE PROTEIN TRKG-RELATED"/>
    <property type="match status" value="1"/>
</dbReference>
<evidence type="ECO:0000313" key="13">
    <source>
        <dbReference type="EMBL" id="SLN25652.1"/>
    </source>
</evidence>
<dbReference type="Pfam" id="PF02386">
    <property type="entry name" value="TrkH"/>
    <property type="match status" value="1"/>
</dbReference>
<evidence type="ECO:0000256" key="9">
    <source>
        <dbReference type="ARBA" id="ARBA00023136"/>
    </source>
</evidence>
<feature type="transmembrane region" description="Helical" evidence="12">
    <location>
        <begin position="12"/>
        <end position="33"/>
    </location>
</feature>
<evidence type="ECO:0000256" key="1">
    <source>
        <dbReference type="ARBA" id="ARBA00004651"/>
    </source>
</evidence>
<comment type="function">
    <text evidence="10">Low-affinity potassium transport system. Interacts with Trk system potassium uptake protein TrkA.</text>
</comment>
<evidence type="ECO:0000256" key="3">
    <source>
        <dbReference type="ARBA" id="ARBA00022475"/>
    </source>
</evidence>
<keyword evidence="14" id="KW-1185">Reference proteome</keyword>
<feature type="transmembrane region" description="Helical" evidence="12">
    <location>
        <begin position="76"/>
        <end position="97"/>
    </location>
</feature>
<dbReference type="GO" id="GO:0046872">
    <property type="term" value="F:metal ion binding"/>
    <property type="evidence" value="ECO:0007669"/>
    <property type="project" value="UniProtKB-KW"/>
</dbReference>
<feature type="transmembrane region" description="Helical" evidence="12">
    <location>
        <begin position="139"/>
        <end position="159"/>
    </location>
</feature>
<feature type="binding site" evidence="11">
    <location>
        <position position="322"/>
    </location>
    <ligand>
        <name>K(+)</name>
        <dbReference type="ChEBI" id="CHEBI:29103"/>
    </ligand>
</feature>
<feature type="transmembrane region" description="Helical" evidence="12">
    <location>
        <begin position="45"/>
        <end position="64"/>
    </location>
</feature>
<evidence type="ECO:0000256" key="4">
    <source>
        <dbReference type="ARBA" id="ARBA00022538"/>
    </source>
</evidence>
<evidence type="ECO:0000256" key="10">
    <source>
        <dbReference type="PIRNR" id="PIRNR006247"/>
    </source>
</evidence>
<evidence type="ECO:0000256" key="11">
    <source>
        <dbReference type="PIRSR" id="PIRSR006247-1"/>
    </source>
</evidence>
<feature type="transmembrane region" description="Helical" evidence="12">
    <location>
        <begin position="280"/>
        <end position="298"/>
    </location>
</feature>
<protein>
    <recommendedName>
        <fullName evidence="10">Trk system potassium uptake protein</fullName>
    </recommendedName>
</protein>
<evidence type="ECO:0000256" key="7">
    <source>
        <dbReference type="ARBA" id="ARBA00022989"/>
    </source>
</evidence>
<evidence type="ECO:0000256" key="8">
    <source>
        <dbReference type="ARBA" id="ARBA00023065"/>
    </source>
</evidence>
<keyword evidence="9 10" id="KW-0472">Membrane</keyword>
<feature type="binding site" evidence="11">
    <location>
        <position position="439"/>
    </location>
    <ligand>
        <name>K(+)</name>
        <dbReference type="ChEBI" id="CHEBI:29103"/>
    </ligand>
</feature>
<feature type="transmembrane region" description="Helical" evidence="12">
    <location>
        <begin position="462"/>
        <end position="482"/>
    </location>
</feature>
<feature type="transmembrane region" description="Helical" evidence="12">
    <location>
        <begin position="242"/>
        <end position="260"/>
    </location>
</feature>
<dbReference type="PANTHER" id="PTHR32024:SF3">
    <property type="entry name" value="TRK SYSTEM POTASSIUM UPTAKE PROTEIN"/>
    <property type="match status" value="1"/>
</dbReference>
<dbReference type="GO" id="GO:0015379">
    <property type="term" value="F:potassium:chloride symporter activity"/>
    <property type="evidence" value="ECO:0007669"/>
    <property type="project" value="InterPro"/>
</dbReference>
<name>A0A1Y5RUH5_9PROT</name>
<dbReference type="EMBL" id="FWFR01000001">
    <property type="protein sequence ID" value="SLN25652.1"/>
    <property type="molecule type" value="Genomic_DNA"/>
</dbReference>
<comment type="similarity">
    <text evidence="10">Belongs to the TrkH potassium transport family.</text>
</comment>
<dbReference type="InterPro" id="IPR004772">
    <property type="entry name" value="TrkH"/>
</dbReference>
<feature type="binding site" evidence="11">
    <location>
        <position position="117"/>
    </location>
    <ligand>
        <name>K(+)</name>
        <dbReference type="ChEBI" id="CHEBI:29103"/>
    </ligand>
</feature>
<keyword evidence="5 12" id="KW-0812">Transmembrane</keyword>
<dbReference type="InParanoid" id="A0A1Y5RUH5"/>
<feature type="binding site" evidence="11">
    <location>
        <position position="118"/>
    </location>
    <ligand>
        <name>K(+)</name>
        <dbReference type="ChEBI" id="CHEBI:29103"/>
    </ligand>
</feature>
<evidence type="ECO:0000313" key="14">
    <source>
        <dbReference type="Proteomes" id="UP000193200"/>
    </source>
</evidence>
<feature type="transmembrane region" description="Helical" evidence="12">
    <location>
        <begin position="329"/>
        <end position="351"/>
    </location>
</feature>
<dbReference type="PIRSF" id="PIRSF006247">
    <property type="entry name" value="TrkH"/>
    <property type="match status" value="1"/>
</dbReference>
<organism evidence="13 14">
    <name type="scientific">Oceanibacterium hippocampi</name>
    <dbReference type="NCBI Taxonomy" id="745714"/>
    <lineage>
        <taxon>Bacteria</taxon>
        <taxon>Pseudomonadati</taxon>
        <taxon>Pseudomonadota</taxon>
        <taxon>Alphaproteobacteria</taxon>
        <taxon>Sneathiellales</taxon>
        <taxon>Sneathiellaceae</taxon>
        <taxon>Oceanibacterium</taxon>
    </lineage>
</organism>
<sequence length="489" mass="52547">MGVPTDVIDYRPVLMVAGLLVATLGVFMMIPAIVDLFAGHADWQVFAGSAIVTVFVGIGLFLSNRAELTEVGLREAFILTTVVWIILPAFAAVPFNFSELNMSYTDAFFEAMSGLTTTGATVITGLDGAPPGLLIWRALLQWLGGVGVVVMAIAVLPILQVGGMQLFRMESSENSPDKVMPRTTQIVAAIGSIYLLLTITCAISLWLAGMSVFDAVAHSMTAISTAGFSTHDLSIGHFDSAAIDWIVTLFMALGALPFLLYFRAVQGQPVALLRDSQVRWFLGILGLFIAAMALLQILRHGTGVADALRYAAFNVTSVMTGTGYATTDYGLWGGFAVCAFFFIMFIGGCAGSTSCGIKIFRFQVIFETARMQMLQLWQPNRIVIPHYNGRPLPDTAIESVMSFLFLFLLSFSLLTLALTALGLDFVTAVSGAATAIANVGPGLGDIIGPSGNFQPLPDTAKWLLSGGMLIGRLELFTVLVLFTRRFWQI</sequence>
<evidence type="ECO:0000256" key="5">
    <source>
        <dbReference type="ARBA" id="ARBA00022692"/>
    </source>
</evidence>
<feature type="transmembrane region" description="Helical" evidence="12">
    <location>
        <begin position="400"/>
        <end position="421"/>
    </location>
</feature>
<dbReference type="InterPro" id="IPR003445">
    <property type="entry name" value="Cat_transpt"/>
</dbReference>
<keyword evidence="2 10" id="KW-0813">Transport</keyword>
<dbReference type="GO" id="GO:0005886">
    <property type="term" value="C:plasma membrane"/>
    <property type="evidence" value="ECO:0007669"/>
    <property type="project" value="UniProtKB-SubCell"/>
</dbReference>
<feature type="binding site" evidence="11">
    <location>
        <position position="438"/>
    </location>
    <ligand>
        <name>K(+)</name>
        <dbReference type="ChEBI" id="CHEBI:29103"/>
    </ligand>
</feature>
<keyword evidence="6 10" id="KW-0630">Potassium</keyword>
<keyword evidence="10" id="KW-0997">Cell inner membrane</keyword>
<dbReference type="Proteomes" id="UP000193200">
    <property type="component" value="Unassembled WGS sequence"/>
</dbReference>
<evidence type="ECO:0000256" key="6">
    <source>
        <dbReference type="ARBA" id="ARBA00022958"/>
    </source>
</evidence>